<sequence>MKWQIFVIISFAVCCLQIDAVSNVRFPIGGLFGEGNLENSKKAFLSSTKRKDIVSGHAISLNVHDVYSTALAVCEATKNKTAMAIIDARSTDGICDTTCLLCNKYNIIHSSLGWQPPEIEGLAPYYTFCYHPPPELISKAHAKLIELLEWDRFTIFYEEEEVVFTNEKFSRFTAHSLRRLRQRRQRPKAQLVNAYQKPSGCQRVHGICLMRIQEIMNSWPVTSESIIYKKLIPGGDNRETFKYILKEVFISFHVLDCHVDNIKHYLKEIVAVDNSTEYQSLILTSLDAYALDLDIPELKANVSVLHLTLANESRWVDLYMDGSSVRLESALAADAIDHLAKAIRNLQYTEETENHIRAGTRAYGKIPALCLLNEISQYEEMAWSVGEKLRDHLRDVTINGFTGNVEFDEQGRRHNFILHYSKMDEGGKFRHTGQWNSKTNTIDIRDDFPDRSSSGGTDRPISIVSRKGDPYFYEHEENGEKKYTGYAVDLMDQIFEYINKNQKTKFTYKFYRVAGDELGTYNNLSKKWNGIIGDLLEHKADLAVCDISITSEWNKQVDFSNPFLSLGISMLFKKPEAEPPDWFSFINPLSADVWLYLCFCYVIVSFVILICARMCQAEWVNPHPCNRNPETLQNIWDLYNCMWLTMGAIMTQGCDILPRAAGTRWVTGMWWFFALIITASYTANMSTFLSNDRRNTEVNNAKDLSEQTKITYGTIFGSPTHKFFTTSTDPVYSKIASVMESTKPSVFEATNDEGRERVLRSKGKYVFFMESTALEYYTARNCDLKMVGPKLDAKEYGIAMPRHFPHKQLINDAILHLQETSQLGALKSKWWNVAKDKACVDVIEDDSLQMKNSIGIFLVLGIGGVLGLVVAIIDFMLHAHKICVKEKANKHCIVLIDFYYKREKETFPEVTFVEAMASEWRESLNPRTLTKSTAPPRSAPPSPAGSLQRGRSASRAVSVLRAATSFINFDEIY</sequence>
<keyword evidence="8" id="KW-0406">Ion transport</keyword>
<evidence type="ECO:0000256" key="19">
    <source>
        <dbReference type="SAM" id="MobiDB-lite"/>
    </source>
</evidence>
<feature type="chain" id="PRO_5020027644" evidence="21">
    <location>
        <begin position="21"/>
        <end position="973"/>
    </location>
</feature>
<feature type="transmembrane region" description="Helical" evidence="20">
    <location>
        <begin position="854"/>
        <end position="877"/>
    </location>
</feature>
<keyword evidence="4 20" id="KW-0812">Transmembrane</keyword>
<comment type="subcellular location">
    <subcellularLocation>
        <location evidence="15">Postsynaptic cell membrane</location>
        <topology evidence="15">Multi-pass membrane protein</topology>
    </subcellularLocation>
</comment>
<keyword evidence="9 20" id="KW-0472">Membrane</keyword>
<dbReference type="InterPro" id="IPR019594">
    <property type="entry name" value="Glu/Gly-bd"/>
</dbReference>
<evidence type="ECO:0000256" key="21">
    <source>
        <dbReference type="SAM" id="SignalP"/>
    </source>
</evidence>
<evidence type="ECO:0000256" key="17">
    <source>
        <dbReference type="PIRSR" id="PIRSR601508-2"/>
    </source>
</evidence>
<evidence type="ECO:0000313" key="24">
    <source>
        <dbReference type="EMBL" id="GBP79802.1"/>
    </source>
</evidence>
<keyword evidence="7" id="KW-0770">Synapse</keyword>
<dbReference type="PANTHER" id="PTHR18966">
    <property type="entry name" value="IONOTROPIC GLUTAMATE RECEPTOR"/>
    <property type="match status" value="1"/>
</dbReference>
<evidence type="ECO:0000313" key="25">
    <source>
        <dbReference type="Proteomes" id="UP000299102"/>
    </source>
</evidence>
<evidence type="ECO:0000256" key="9">
    <source>
        <dbReference type="ARBA" id="ARBA00023136"/>
    </source>
</evidence>
<evidence type="ECO:0000256" key="20">
    <source>
        <dbReference type="SAM" id="Phobius"/>
    </source>
</evidence>
<evidence type="ECO:0000256" key="6">
    <source>
        <dbReference type="ARBA" id="ARBA00022989"/>
    </source>
</evidence>
<evidence type="ECO:0000256" key="1">
    <source>
        <dbReference type="ARBA" id="ARBA00008685"/>
    </source>
</evidence>
<feature type="domain" description="Ionotropic glutamate receptor L-glutamate and glycine-binding" evidence="23">
    <location>
        <begin position="470"/>
        <end position="537"/>
    </location>
</feature>
<dbReference type="Gene3D" id="3.40.190.10">
    <property type="entry name" value="Periplasmic binding protein-like II"/>
    <property type="match status" value="2"/>
</dbReference>
<evidence type="ECO:0000256" key="3">
    <source>
        <dbReference type="ARBA" id="ARBA00022475"/>
    </source>
</evidence>
<dbReference type="EMBL" id="BGZK01001431">
    <property type="protein sequence ID" value="GBP79802.1"/>
    <property type="molecule type" value="Genomic_DNA"/>
</dbReference>
<dbReference type="Proteomes" id="UP000299102">
    <property type="component" value="Unassembled WGS sequence"/>
</dbReference>
<dbReference type="InterPro" id="IPR001320">
    <property type="entry name" value="Iontro_rcpt_C"/>
</dbReference>
<keyword evidence="5 21" id="KW-0732">Signal</keyword>
<evidence type="ECO:0000256" key="14">
    <source>
        <dbReference type="ARBA" id="ARBA00023303"/>
    </source>
</evidence>
<evidence type="ECO:0000256" key="7">
    <source>
        <dbReference type="ARBA" id="ARBA00023018"/>
    </source>
</evidence>
<dbReference type="InterPro" id="IPR001508">
    <property type="entry name" value="Iono_Glu_rcpt_met"/>
</dbReference>
<dbReference type="OrthoDB" id="5984008at2759"/>
<dbReference type="STRING" id="151549.A0A4C1YY03"/>
<dbReference type="SMART" id="SM00079">
    <property type="entry name" value="PBPe"/>
    <property type="match status" value="1"/>
</dbReference>
<dbReference type="PRINTS" id="PR00177">
    <property type="entry name" value="NMDARECEPTOR"/>
</dbReference>
<name>A0A4C1YY03_EUMVA</name>
<feature type="transmembrane region" description="Helical" evidence="20">
    <location>
        <begin position="669"/>
        <end position="689"/>
    </location>
</feature>
<protein>
    <submittedName>
        <fullName evidence="24">Glutamate receptor ionotropic, kainate 2</fullName>
    </submittedName>
</protein>
<reference evidence="24 25" key="1">
    <citation type="journal article" date="2019" name="Commun. Biol.">
        <title>The bagworm genome reveals a unique fibroin gene that provides high tensile strength.</title>
        <authorList>
            <person name="Kono N."/>
            <person name="Nakamura H."/>
            <person name="Ohtoshi R."/>
            <person name="Tomita M."/>
            <person name="Numata K."/>
            <person name="Arakawa K."/>
        </authorList>
    </citation>
    <scope>NUCLEOTIDE SEQUENCE [LARGE SCALE GENOMIC DNA]</scope>
</reference>
<dbReference type="GO" id="GO:0045211">
    <property type="term" value="C:postsynaptic membrane"/>
    <property type="evidence" value="ECO:0007669"/>
    <property type="project" value="UniProtKB-SubCell"/>
</dbReference>
<dbReference type="SUPFAM" id="SSF53822">
    <property type="entry name" value="Periplasmic binding protein-like I"/>
    <property type="match status" value="1"/>
</dbReference>
<dbReference type="Pfam" id="PF01094">
    <property type="entry name" value="ANF_receptor"/>
    <property type="match status" value="2"/>
</dbReference>
<feature type="site" description="Crucial to convey clamshell closure to channel opening" evidence="17">
    <location>
        <position position="698"/>
    </location>
</feature>
<comment type="caution">
    <text evidence="24">The sequence shown here is derived from an EMBL/GenBank/DDBJ whole genome shotgun (WGS) entry which is preliminary data.</text>
</comment>
<dbReference type="InterPro" id="IPR001828">
    <property type="entry name" value="ANF_lig-bd_rcpt"/>
</dbReference>
<accession>A0A4C1YY03</accession>
<dbReference type="FunFam" id="3.40.190.10:FF:000060">
    <property type="entry name" value="Glutamate receptor ionotropic, kainate 1"/>
    <property type="match status" value="1"/>
</dbReference>
<dbReference type="InterPro" id="IPR028082">
    <property type="entry name" value="Peripla_BP_I"/>
</dbReference>
<dbReference type="SUPFAM" id="SSF53850">
    <property type="entry name" value="Periplasmic binding protein-like II"/>
    <property type="match status" value="1"/>
</dbReference>
<keyword evidence="13" id="KW-1071">Ligand-gated ion channel</keyword>
<proteinExistence type="inferred from homology"/>
<dbReference type="SMART" id="SM00918">
    <property type="entry name" value="Lig_chan-Glu_bd"/>
    <property type="match status" value="1"/>
</dbReference>
<feature type="binding site" evidence="16">
    <location>
        <position position="548"/>
    </location>
    <ligand>
        <name>L-glutamate</name>
        <dbReference type="ChEBI" id="CHEBI:29985"/>
    </ligand>
</feature>
<feature type="region of interest" description="Disordered" evidence="19">
    <location>
        <begin position="926"/>
        <end position="950"/>
    </location>
</feature>
<organism evidence="24 25">
    <name type="scientific">Eumeta variegata</name>
    <name type="common">Bagworm moth</name>
    <name type="synonym">Eumeta japonica</name>
    <dbReference type="NCBI Taxonomy" id="151549"/>
    <lineage>
        <taxon>Eukaryota</taxon>
        <taxon>Metazoa</taxon>
        <taxon>Ecdysozoa</taxon>
        <taxon>Arthropoda</taxon>
        <taxon>Hexapoda</taxon>
        <taxon>Insecta</taxon>
        <taxon>Pterygota</taxon>
        <taxon>Neoptera</taxon>
        <taxon>Endopterygota</taxon>
        <taxon>Lepidoptera</taxon>
        <taxon>Glossata</taxon>
        <taxon>Ditrysia</taxon>
        <taxon>Tineoidea</taxon>
        <taxon>Psychidae</taxon>
        <taxon>Oiketicinae</taxon>
        <taxon>Eumeta</taxon>
    </lineage>
</organism>
<keyword evidence="18" id="KW-1015">Disulfide bond</keyword>
<dbReference type="AlphaFoldDB" id="A0A4C1YY03"/>
<feature type="disulfide bond" evidence="18">
    <location>
        <begin position="74"/>
        <end position="370"/>
    </location>
</feature>
<evidence type="ECO:0000256" key="2">
    <source>
        <dbReference type="ARBA" id="ARBA00022448"/>
    </source>
</evidence>
<dbReference type="SUPFAM" id="SSF81324">
    <property type="entry name" value="Voltage-gated potassium channels"/>
    <property type="match status" value="1"/>
</dbReference>
<evidence type="ECO:0000256" key="5">
    <source>
        <dbReference type="ARBA" id="ARBA00022729"/>
    </source>
</evidence>
<evidence type="ECO:0000256" key="15">
    <source>
        <dbReference type="ARBA" id="ARBA00034104"/>
    </source>
</evidence>
<gene>
    <name evidence="24" type="primary">Grik2</name>
    <name evidence="24" type="ORF">EVAR_56858_1</name>
</gene>
<dbReference type="FunFam" id="1.10.287.70:FF:000010">
    <property type="entry name" value="Putative glutamate receptor ionotropic kainate 1"/>
    <property type="match status" value="1"/>
</dbReference>
<evidence type="ECO:0000256" key="8">
    <source>
        <dbReference type="ARBA" id="ARBA00023065"/>
    </source>
</evidence>
<feature type="transmembrane region" description="Helical" evidence="20">
    <location>
        <begin position="593"/>
        <end position="612"/>
    </location>
</feature>
<evidence type="ECO:0000256" key="13">
    <source>
        <dbReference type="ARBA" id="ARBA00023286"/>
    </source>
</evidence>
<evidence type="ECO:0000256" key="18">
    <source>
        <dbReference type="PIRSR" id="PIRSR601508-3"/>
    </source>
</evidence>
<evidence type="ECO:0000256" key="11">
    <source>
        <dbReference type="ARBA" id="ARBA00023180"/>
    </source>
</evidence>
<evidence type="ECO:0000256" key="4">
    <source>
        <dbReference type="ARBA" id="ARBA00022692"/>
    </source>
</evidence>
<feature type="signal peptide" evidence="21">
    <location>
        <begin position="1"/>
        <end position="20"/>
    </location>
</feature>
<keyword evidence="14" id="KW-0407">Ion channel</keyword>
<dbReference type="Gene3D" id="1.10.287.70">
    <property type="match status" value="1"/>
</dbReference>
<keyword evidence="6 20" id="KW-1133">Transmembrane helix</keyword>
<keyword evidence="3" id="KW-1003">Cell membrane</keyword>
<keyword evidence="12" id="KW-0628">Postsynaptic cell membrane</keyword>
<dbReference type="InterPro" id="IPR015683">
    <property type="entry name" value="Ionotropic_Glu_rcpt"/>
</dbReference>
<evidence type="ECO:0000256" key="10">
    <source>
        <dbReference type="ARBA" id="ARBA00023170"/>
    </source>
</evidence>
<feature type="binding site" evidence="16">
    <location>
        <position position="720"/>
    </location>
    <ligand>
        <name>L-glutamate</name>
        <dbReference type="ChEBI" id="CHEBI:29985"/>
    </ligand>
</feature>
<comment type="similarity">
    <text evidence="1">Belongs to the glutamate-gated ion channel (TC 1.A.10.1) family.</text>
</comment>
<evidence type="ECO:0000259" key="23">
    <source>
        <dbReference type="SMART" id="SM00918"/>
    </source>
</evidence>
<feature type="disulfide bond" evidence="18">
    <location>
        <begin position="782"/>
        <end position="839"/>
    </location>
</feature>
<dbReference type="Pfam" id="PF10613">
    <property type="entry name" value="Lig_chan-Glu_bd"/>
    <property type="match status" value="1"/>
</dbReference>
<feature type="domain" description="Ionotropic glutamate receptor C-terminal" evidence="22">
    <location>
        <begin position="460"/>
        <end position="833"/>
    </location>
</feature>
<dbReference type="Gene3D" id="3.40.50.2300">
    <property type="match status" value="2"/>
</dbReference>
<feature type="binding site" evidence="16">
    <location>
        <position position="770"/>
    </location>
    <ligand>
        <name>L-glutamate</name>
        <dbReference type="ChEBI" id="CHEBI:29985"/>
    </ligand>
</feature>
<keyword evidence="2" id="KW-0813">Transport</keyword>
<dbReference type="GO" id="GO:0038023">
    <property type="term" value="F:signaling receptor activity"/>
    <property type="evidence" value="ECO:0007669"/>
    <property type="project" value="InterPro"/>
</dbReference>
<evidence type="ECO:0000256" key="16">
    <source>
        <dbReference type="PIRSR" id="PIRSR601508-1"/>
    </source>
</evidence>
<dbReference type="Pfam" id="PF00060">
    <property type="entry name" value="Lig_chan"/>
    <property type="match status" value="1"/>
</dbReference>
<keyword evidence="25" id="KW-1185">Reference proteome</keyword>
<dbReference type="GO" id="GO:0015276">
    <property type="term" value="F:ligand-gated monoatomic ion channel activity"/>
    <property type="evidence" value="ECO:0007669"/>
    <property type="project" value="InterPro"/>
</dbReference>
<keyword evidence="10 24" id="KW-0675">Receptor</keyword>
<evidence type="ECO:0000259" key="22">
    <source>
        <dbReference type="SMART" id="SM00079"/>
    </source>
</evidence>
<keyword evidence="11" id="KW-0325">Glycoprotein</keyword>
<evidence type="ECO:0000256" key="12">
    <source>
        <dbReference type="ARBA" id="ARBA00023257"/>
    </source>
</evidence>